<proteinExistence type="predicted"/>
<evidence type="ECO:0000313" key="1">
    <source>
        <dbReference type="EMBL" id="PZW22584.1"/>
    </source>
</evidence>
<dbReference type="EMBL" id="QKUF01000031">
    <property type="protein sequence ID" value="PZW22584.1"/>
    <property type="molecule type" value="Genomic_DNA"/>
</dbReference>
<protein>
    <submittedName>
        <fullName evidence="1">Uncharacterized protein</fullName>
    </submittedName>
</protein>
<accession>A0A326U0E4</accession>
<evidence type="ECO:0000313" key="2">
    <source>
        <dbReference type="Proteomes" id="UP000248806"/>
    </source>
</evidence>
<reference evidence="1 2" key="1">
    <citation type="submission" date="2018-06" db="EMBL/GenBank/DDBJ databases">
        <title>Genomic Encyclopedia of Archaeal and Bacterial Type Strains, Phase II (KMG-II): from individual species to whole genera.</title>
        <authorList>
            <person name="Goeker M."/>
        </authorList>
    </citation>
    <scope>NUCLEOTIDE SEQUENCE [LARGE SCALE GENOMIC DNA]</scope>
    <source>
        <strain evidence="1 2">ATCC BAA-1881</strain>
    </source>
</reference>
<dbReference type="Proteomes" id="UP000248806">
    <property type="component" value="Unassembled WGS sequence"/>
</dbReference>
<sequence length="81" mass="9146">MGMLRVMSRRGDDRLTWDEQKALVKDPEALAAVREAERIFEQERSKGATAFRIETGKPAQRIDKFDATAEQIIMVPRVVGG</sequence>
<keyword evidence="2" id="KW-1185">Reference proteome</keyword>
<dbReference type="AlphaFoldDB" id="A0A326U0E4"/>
<organism evidence="1 2">
    <name type="scientific">Thermosporothrix hazakensis</name>
    <dbReference type="NCBI Taxonomy" id="644383"/>
    <lineage>
        <taxon>Bacteria</taxon>
        <taxon>Bacillati</taxon>
        <taxon>Chloroflexota</taxon>
        <taxon>Ktedonobacteria</taxon>
        <taxon>Ktedonobacterales</taxon>
        <taxon>Thermosporotrichaceae</taxon>
        <taxon>Thermosporothrix</taxon>
    </lineage>
</organism>
<dbReference type="OrthoDB" id="8779602at2"/>
<name>A0A326U0E4_THEHA</name>
<gene>
    <name evidence="1" type="ORF">EI42_05369</name>
</gene>
<comment type="caution">
    <text evidence="1">The sequence shown here is derived from an EMBL/GenBank/DDBJ whole genome shotgun (WGS) entry which is preliminary data.</text>
</comment>